<dbReference type="InterPro" id="IPR029044">
    <property type="entry name" value="Nucleotide-diphossugar_trans"/>
</dbReference>
<keyword evidence="3" id="KW-0808">Transferase</keyword>
<evidence type="ECO:0000256" key="2">
    <source>
        <dbReference type="ARBA" id="ARBA00022676"/>
    </source>
</evidence>
<dbReference type="PANTHER" id="PTHR43179">
    <property type="entry name" value="RHAMNOSYLTRANSFERASE WBBL"/>
    <property type="match status" value="1"/>
</dbReference>
<sequence>MSKVPSVSVVILNWNGLVHLQQFLPSVCASTFSNLQIIVGDNASTDSSLEFIRKNYPQIKIISNEINYGFAGGYNKVLEQVKSDYYVLLNSDVEVQADWIQPVIEQMERDDRIAAAQPKILSQTDKKKFEYAGAAGGYIDILGYPFCRGRIFDSVELDNGQYDRETEIFWASGAALFIKREKWEEAGGLDEDFFAHMEEIDLCWRLKNKGYRIMYCPDSVVYHVGGGTLNAESPFKTYLNFRNNLVLIQKNLSFFNASIIIFARLWLDLVSLMKFLVDGRPKHAMAINKAHIAFFKAIFKNGKKAARINKSHYNRTGMMRISIVWQYFVLKKKTFDRL</sequence>
<dbReference type="Gene3D" id="3.90.550.10">
    <property type="entry name" value="Spore Coat Polysaccharide Biosynthesis Protein SpsA, Chain A"/>
    <property type="match status" value="1"/>
</dbReference>
<reference evidence="6" key="1">
    <citation type="submission" date="2017-02" db="EMBL/GenBank/DDBJ databases">
        <authorList>
            <person name="Varghese N."/>
            <person name="Submissions S."/>
        </authorList>
    </citation>
    <scope>NUCLEOTIDE SEQUENCE [LARGE SCALE GENOMIC DNA]</scope>
    <source>
        <strain evidence="6">DSM 22385</strain>
    </source>
</reference>
<dbReference type="RefSeq" id="WP_079701275.1">
    <property type="nucleotide sequence ID" value="NZ_FUYR01000001.1"/>
</dbReference>
<dbReference type="AlphaFoldDB" id="A0A1T5AHT3"/>
<feature type="domain" description="Glycosyltransferase 2-like" evidence="4">
    <location>
        <begin position="8"/>
        <end position="119"/>
    </location>
</feature>
<evidence type="ECO:0000259" key="4">
    <source>
        <dbReference type="Pfam" id="PF00535"/>
    </source>
</evidence>
<keyword evidence="6" id="KW-1185">Reference proteome</keyword>
<evidence type="ECO:0000313" key="6">
    <source>
        <dbReference type="Proteomes" id="UP000189981"/>
    </source>
</evidence>
<dbReference type="InterPro" id="IPR001173">
    <property type="entry name" value="Glyco_trans_2-like"/>
</dbReference>
<accession>A0A1T5AHT3</accession>
<dbReference type="GO" id="GO:0016757">
    <property type="term" value="F:glycosyltransferase activity"/>
    <property type="evidence" value="ECO:0007669"/>
    <property type="project" value="UniProtKB-KW"/>
</dbReference>
<evidence type="ECO:0000256" key="1">
    <source>
        <dbReference type="ARBA" id="ARBA00006739"/>
    </source>
</evidence>
<evidence type="ECO:0000256" key="3">
    <source>
        <dbReference type="ARBA" id="ARBA00022679"/>
    </source>
</evidence>
<comment type="similarity">
    <text evidence="1">Belongs to the glycosyltransferase 2 family.</text>
</comment>
<keyword evidence="2" id="KW-0328">Glycosyltransferase</keyword>
<dbReference type="SUPFAM" id="SSF53448">
    <property type="entry name" value="Nucleotide-diphospho-sugar transferases"/>
    <property type="match status" value="1"/>
</dbReference>
<dbReference type="OrthoDB" id="9771846at2"/>
<protein>
    <recommendedName>
        <fullName evidence="4">Glycosyltransferase 2-like domain-containing protein</fullName>
    </recommendedName>
</protein>
<dbReference type="CDD" id="cd04186">
    <property type="entry name" value="GT_2_like_c"/>
    <property type="match status" value="1"/>
</dbReference>
<dbReference type="EMBL" id="FUYR01000001">
    <property type="protein sequence ID" value="SKB34327.1"/>
    <property type="molecule type" value="Genomic_DNA"/>
</dbReference>
<organism evidence="5 6">
    <name type="scientific">Daejeonella lutea</name>
    <dbReference type="NCBI Taxonomy" id="572036"/>
    <lineage>
        <taxon>Bacteria</taxon>
        <taxon>Pseudomonadati</taxon>
        <taxon>Bacteroidota</taxon>
        <taxon>Sphingobacteriia</taxon>
        <taxon>Sphingobacteriales</taxon>
        <taxon>Sphingobacteriaceae</taxon>
        <taxon>Daejeonella</taxon>
    </lineage>
</organism>
<name>A0A1T5AHT3_9SPHI</name>
<dbReference type="STRING" id="572036.SAMN05661099_0718"/>
<dbReference type="PANTHER" id="PTHR43179:SF12">
    <property type="entry name" value="GALACTOFURANOSYLTRANSFERASE GLFT2"/>
    <property type="match status" value="1"/>
</dbReference>
<gene>
    <name evidence="5" type="ORF">SAMN05661099_0718</name>
</gene>
<evidence type="ECO:0000313" key="5">
    <source>
        <dbReference type="EMBL" id="SKB34327.1"/>
    </source>
</evidence>
<dbReference type="Proteomes" id="UP000189981">
    <property type="component" value="Unassembled WGS sequence"/>
</dbReference>
<proteinExistence type="inferred from homology"/>
<dbReference type="Pfam" id="PF00535">
    <property type="entry name" value="Glycos_transf_2"/>
    <property type="match status" value="1"/>
</dbReference>